<proteinExistence type="predicted"/>
<dbReference type="Proteomes" id="UP001597417">
    <property type="component" value="Unassembled WGS sequence"/>
</dbReference>
<evidence type="ECO:0000259" key="1">
    <source>
        <dbReference type="Pfam" id="PF18478"/>
    </source>
</evidence>
<dbReference type="RefSeq" id="WP_378267139.1">
    <property type="nucleotide sequence ID" value="NZ_JBHUKR010000011.1"/>
</dbReference>
<reference evidence="3" key="1">
    <citation type="journal article" date="2019" name="Int. J. Syst. Evol. Microbiol.">
        <title>The Global Catalogue of Microorganisms (GCM) 10K type strain sequencing project: providing services to taxonomists for standard genome sequencing and annotation.</title>
        <authorList>
            <consortium name="The Broad Institute Genomics Platform"/>
            <consortium name="The Broad Institute Genome Sequencing Center for Infectious Disease"/>
            <person name="Wu L."/>
            <person name="Ma J."/>
        </authorList>
    </citation>
    <scope>NUCLEOTIDE SEQUENCE [LARGE SCALE GENOMIC DNA]</scope>
    <source>
        <strain evidence="3">CGMCC 4.7645</strain>
    </source>
</reference>
<name>A0ABW5FXY5_9PSEU</name>
<dbReference type="InterPro" id="IPR041375">
    <property type="entry name" value="VapC45_PIN-like"/>
</dbReference>
<accession>A0ABW5FXY5</accession>
<gene>
    <name evidence="2" type="ORF">ACFSXZ_22600</name>
</gene>
<feature type="domain" description="VapC45 PIN like" evidence="1">
    <location>
        <begin position="33"/>
        <end position="76"/>
    </location>
</feature>
<dbReference type="EMBL" id="JBHUKR010000011">
    <property type="protein sequence ID" value="MFD2419125.1"/>
    <property type="molecule type" value="Genomic_DNA"/>
</dbReference>
<keyword evidence="3" id="KW-1185">Reference proteome</keyword>
<protein>
    <recommendedName>
        <fullName evidence="1">VapC45 PIN like domain-containing protein</fullName>
    </recommendedName>
</protein>
<dbReference type="Pfam" id="PF18478">
    <property type="entry name" value="PIN_10"/>
    <property type="match status" value="1"/>
</dbReference>
<organism evidence="2 3">
    <name type="scientific">Amycolatopsis pigmentata</name>
    <dbReference type="NCBI Taxonomy" id="450801"/>
    <lineage>
        <taxon>Bacteria</taxon>
        <taxon>Bacillati</taxon>
        <taxon>Actinomycetota</taxon>
        <taxon>Actinomycetes</taxon>
        <taxon>Pseudonocardiales</taxon>
        <taxon>Pseudonocardiaceae</taxon>
        <taxon>Amycolatopsis</taxon>
    </lineage>
</organism>
<comment type="caution">
    <text evidence="2">The sequence shown here is derived from an EMBL/GenBank/DDBJ whole genome shotgun (WGS) entry which is preliminary data.</text>
</comment>
<evidence type="ECO:0000313" key="2">
    <source>
        <dbReference type="EMBL" id="MFD2419125.1"/>
    </source>
</evidence>
<sequence>MDEDLAGVGRGLMHLRNDVVIGSLDPVSDLVPRKDEERIPEVAKRGWVAITADRHIRTRFDEATPAIEHGLRCVCRKPPGRDAVRWDYVRMLASHGDAVEQLCTRIGPAWLELSRLRTRHRDYQPGQPSRLPHI</sequence>
<evidence type="ECO:0000313" key="3">
    <source>
        <dbReference type="Proteomes" id="UP001597417"/>
    </source>
</evidence>